<dbReference type="CDD" id="cd17917">
    <property type="entry name" value="DEXHc_RHA-like"/>
    <property type="match status" value="1"/>
</dbReference>
<keyword evidence="6" id="KW-0999">Mitochondrion inner membrane</keyword>
<dbReference type="SMART" id="SM00487">
    <property type="entry name" value="DEXDc"/>
    <property type="match status" value="1"/>
</dbReference>
<evidence type="ECO:0000256" key="8">
    <source>
        <dbReference type="ARBA" id="ARBA00022806"/>
    </source>
</evidence>
<evidence type="ECO:0000256" key="1">
    <source>
        <dbReference type="ARBA" id="ARBA00004273"/>
    </source>
</evidence>
<dbReference type="GO" id="GO:0005743">
    <property type="term" value="C:mitochondrial inner membrane"/>
    <property type="evidence" value="ECO:0007669"/>
    <property type="project" value="UniProtKB-SubCell"/>
</dbReference>
<accession>A0A507FG41</accession>
<evidence type="ECO:0000256" key="5">
    <source>
        <dbReference type="ARBA" id="ARBA00022741"/>
    </source>
</evidence>
<dbReference type="GO" id="GO:0004386">
    <property type="term" value="F:helicase activity"/>
    <property type="evidence" value="ECO:0007669"/>
    <property type="project" value="UniProtKB-KW"/>
</dbReference>
<keyword evidence="5" id="KW-0547">Nucleotide-binding</keyword>
<dbReference type="STRING" id="246404.A0A507FG41"/>
<evidence type="ECO:0000256" key="13">
    <source>
        <dbReference type="SAM" id="MobiDB-lite"/>
    </source>
</evidence>
<dbReference type="GO" id="GO:0005524">
    <property type="term" value="F:ATP binding"/>
    <property type="evidence" value="ECO:0007669"/>
    <property type="project" value="UniProtKB-KW"/>
</dbReference>
<dbReference type="Gene3D" id="3.40.50.300">
    <property type="entry name" value="P-loop containing nucleotide triphosphate hydrolases"/>
    <property type="match status" value="2"/>
</dbReference>
<dbReference type="Pfam" id="PF05183">
    <property type="entry name" value="RdRP"/>
    <property type="match status" value="1"/>
</dbReference>
<keyword evidence="4" id="KW-0812">Transmembrane</keyword>
<feature type="region of interest" description="Disordered" evidence="13">
    <location>
        <begin position="87"/>
        <end position="121"/>
    </location>
</feature>
<evidence type="ECO:0000256" key="6">
    <source>
        <dbReference type="ARBA" id="ARBA00022792"/>
    </source>
</evidence>
<dbReference type="Proteomes" id="UP000320333">
    <property type="component" value="Unassembled WGS sequence"/>
</dbReference>
<keyword evidence="17" id="KW-1185">Reference proteome</keyword>
<keyword evidence="12" id="KW-0472">Membrane</keyword>
<dbReference type="PROSITE" id="PS00690">
    <property type="entry name" value="DEAH_ATP_HELICASE"/>
    <property type="match status" value="1"/>
</dbReference>
<dbReference type="Pfam" id="PF00270">
    <property type="entry name" value="DEAD"/>
    <property type="match status" value="1"/>
</dbReference>
<keyword evidence="10" id="KW-1133">Transmembrane helix</keyword>
<dbReference type="Pfam" id="PF12597">
    <property type="entry name" value="Cox20"/>
    <property type="match status" value="1"/>
</dbReference>
<dbReference type="InterPro" id="IPR014001">
    <property type="entry name" value="Helicase_ATP-bd"/>
</dbReference>
<dbReference type="InterPro" id="IPR001650">
    <property type="entry name" value="Helicase_C-like"/>
</dbReference>
<keyword evidence="11" id="KW-0496">Mitochondrion</keyword>
<feature type="domain" description="Helicase C-terminal" evidence="15">
    <location>
        <begin position="1198"/>
        <end position="1387"/>
    </location>
</feature>
<gene>
    <name evidence="16" type="ORF">CcCBS67573_g04201</name>
</gene>
<evidence type="ECO:0000256" key="11">
    <source>
        <dbReference type="ARBA" id="ARBA00023128"/>
    </source>
</evidence>
<dbReference type="EMBL" id="QEAP01000121">
    <property type="protein sequence ID" value="TPX74527.1"/>
    <property type="molecule type" value="Genomic_DNA"/>
</dbReference>
<feature type="compositionally biased region" description="Acidic residues" evidence="13">
    <location>
        <begin position="1207"/>
        <end position="1217"/>
    </location>
</feature>
<keyword evidence="9" id="KW-0067">ATP-binding</keyword>
<evidence type="ECO:0000256" key="9">
    <source>
        <dbReference type="ARBA" id="ARBA00022840"/>
    </source>
</evidence>
<organism evidence="16 17">
    <name type="scientific">Chytriomyces confervae</name>
    <dbReference type="NCBI Taxonomy" id="246404"/>
    <lineage>
        <taxon>Eukaryota</taxon>
        <taxon>Fungi</taxon>
        <taxon>Fungi incertae sedis</taxon>
        <taxon>Chytridiomycota</taxon>
        <taxon>Chytridiomycota incertae sedis</taxon>
        <taxon>Chytridiomycetes</taxon>
        <taxon>Chytridiales</taxon>
        <taxon>Chytriomycetaceae</taxon>
        <taxon>Chytriomyces</taxon>
    </lineage>
</organism>
<comment type="subcellular location">
    <subcellularLocation>
        <location evidence="1">Mitochondrion inner membrane</location>
    </subcellularLocation>
</comment>
<evidence type="ECO:0000259" key="15">
    <source>
        <dbReference type="PROSITE" id="PS51194"/>
    </source>
</evidence>
<dbReference type="SUPFAM" id="SSF52540">
    <property type="entry name" value="P-loop containing nucleoside triphosphate hydrolases"/>
    <property type="match status" value="1"/>
</dbReference>
<dbReference type="OrthoDB" id="2147933at2759"/>
<dbReference type="InterPro" id="IPR011545">
    <property type="entry name" value="DEAD/DEAH_box_helicase_dom"/>
</dbReference>
<name>A0A507FG41_9FUNG</name>
<dbReference type="InterPro" id="IPR002464">
    <property type="entry name" value="DNA/RNA_helicase_DEAH_CS"/>
</dbReference>
<evidence type="ECO:0000256" key="4">
    <source>
        <dbReference type="ARBA" id="ARBA00022692"/>
    </source>
</evidence>
<dbReference type="GO" id="GO:0033617">
    <property type="term" value="P:mitochondrial respiratory chain complex IV assembly"/>
    <property type="evidence" value="ECO:0007669"/>
    <property type="project" value="InterPro"/>
</dbReference>
<evidence type="ECO:0000256" key="3">
    <source>
        <dbReference type="ARBA" id="ARBA00017689"/>
    </source>
</evidence>
<reference evidence="16 17" key="1">
    <citation type="journal article" date="2019" name="Sci. Rep.">
        <title>Comparative genomics of chytrid fungi reveal insights into the obligate biotrophic and pathogenic lifestyle of Synchytrium endobioticum.</title>
        <authorList>
            <person name="van de Vossenberg B.T.L.H."/>
            <person name="Warris S."/>
            <person name="Nguyen H.D.T."/>
            <person name="van Gent-Pelzer M.P.E."/>
            <person name="Joly D.L."/>
            <person name="van de Geest H.C."/>
            <person name="Bonants P.J.M."/>
            <person name="Smith D.S."/>
            <person name="Levesque C.A."/>
            <person name="van der Lee T.A.J."/>
        </authorList>
    </citation>
    <scope>NUCLEOTIDE SEQUENCE [LARGE SCALE GENOMIC DNA]</scope>
    <source>
        <strain evidence="16 17">CBS 675.73</strain>
    </source>
</reference>
<feature type="region of interest" description="Disordered" evidence="13">
    <location>
        <begin position="1206"/>
        <end position="1255"/>
    </location>
</feature>
<keyword evidence="8" id="KW-0347">Helicase</keyword>
<evidence type="ECO:0000313" key="16">
    <source>
        <dbReference type="EMBL" id="TPX74527.1"/>
    </source>
</evidence>
<comment type="similarity">
    <text evidence="2">Belongs to the COX20 family.</text>
</comment>
<dbReference type="PROSITE" id="PS51192">
    <property type="entry name" value="HELICASE_ATP_BIND_1"/>
    <property type="match status" value="1"/>
</dbReference>
<evidence type="ECO:0000256" key="2">
    <source>
        <dbReference type="ARBA" id="ARBA00009575"/>
    </source>
</evidence>
<dbReference type="PANTHER" id="PTHR18934">
    <property type="entry name" value="ATP-DEPENDENT RNA HELICASE"/>
    <property type="match status" value="1"/>
</dbReference>
<dbReference type="PROSITE" id="PS51194">
    <property type="entry name" value="HELICASE_CTER"/>
    <property type="match status" value="1"/>
</dbReference>
<dbReference type="InterPro" id="IPR027417">
    <property type="entry name" value="P-loop_NTPase"/>
</dbReference>
<feature type="compositionally biased region" description="Basic residues" evidence="13">
    <location>
        <begin position="102"/>
        <end position="114"/>
    </location>
</feature>
<dbReference type="InterPro" id="IPR057596">
    <property type="entry name" value="RDRP_core"/>
</dbReference>
<evidence type="ECO:0000259" key="14">
    <source>
        <dbReference type="PROSITE" id="PS51192"/>
    </source>
</evidence>
<feature type="domain" description="Helicase ATP-binding" evidence="14">
    <location>
        <begin position="933"/>
        <end position="1103"/>
    </location>
</feature>
<sequence length="1561" mass="173170">MPNTNVPFDPTKDSPAITDIVKNIELSELSLSNVAKLPCAKNALLYGISGGLSVSLARFVATRRGASAGNWGIMTFAAVSLASCKDHGGGPSKDNSNPTGHTSKHAQQKHHRTDRARASLQTIPKSFERTSRPPKKMFPVVFYKYTNWTVDFDASMRATNMAGFLFPQGEEQFAIVMFDGDLSEATLGKYARTLEGGINQWRFLTFTKHHEEKRGCVMCRATRLNAVRDMLGLTAVSTPAKFIKYSGLLFNDLGSRPYVLFNPSILFENDIISSDFNFTDGCGKISADLALRFSSNNASCFQVRLPGVKGVLVVDPVLPENTIILRPSMKKLNVQVYRSSTELVIAGAPEKKSLGPREKISALEAASVPISIIGKSKPSLYGALNAQVIGLLLDRGVPLEVISSKNAQYRNAVKFAMIDIRAAFDLLHLTGRMQQLTCLHNAMLHQNARDLHRIWNEIRDIQRFEVSRWTKGSSASDTDTLREDARLEKLEPLRRVVLPLRESRRLYGVADVSEELREGCCFVQVTGPSGDVRCITGPVLVVRNPCYHPGDIILLTAILVVDLSHLVDVVVFSTKGVRPPADMSSGGDLDGDTFIVIWDKQIVSPVRNFTPFDYRQSSIQAIIHSAAKRLNIPAKPQTNSVFPTRTVGLSKVLIKQLTDPVASTAKIGLIDALLLTSQKYQADSTRASIFTAEELRNLLTAMFTVGIDSLEVDVSAMIAAIHREIYNSQTADLSVHYMLLEMTKTTTDSAARFIKSIELEDFCWDFFEGSVNEDLFWKQVDLVESFCPPLKRENISIAAKAIKLLDKIISQQPQETTLISANTLETLLAYFPQSTVTACSLATLKLEQDVRQVKSGFAGVEDLYHQIAALDSEDVDATTHQMKKVSEYAKQSEAAKSVLESQVIADLEKLLKVELKILASELLICSPCALIAAFTKSDSKTCLILSSTGSGKSTCIPHFMAHELFMTGKLHASKKIIVAQPRRNATTSLAKRLASMLDAKVGAEIGSHIGKSSSIATKGRTIIHCVTYGILLSYANRDPHFKEYSIVMLDEVHEDSPDLHFLMGLLKNAQKFNPALKIVLMSAQVNSSKFTEYYHPCQVIQVNGRSFPVTEEFVGIHTKQRQTYITSAVEAVMKIHDEKEVGDNPDVLVFLPRVADIQEACTMLEGLSEGTDCSPIYAFELHSGIEEEEKQFILNRLPMNQRFSGALEEDESDEESSSDPFDKLSSLEESETDSEDSGNASVASDTGDEGDSNVAVVGAGSTEEEDVLQLARDMFTTSENPERRVIFCTNVAETSLTFQKVGFVVDARLQLVVNRSPILGIQKFILQPTTSVAAVQRKGRAGRLAPGHCVRLYSHQDSVNFQDQTFSGPESLDTMILQVISVMGDLKSFEWFVKPSDADFQYTLRGLRGLRMIRLNTTTKQYELHPDAHVALEFSRKGVSVEATRFVRDVWTSGLDVSLKKHATVIAALLSGDSTRMFRRSFSYSKIQDWSETIVPDDGSSLPSTFCKLNVYYKWRSLSKRKRKKWCKKYQIDGVVMQEIHDLVKVLTTKEREYFKDEDQQ</sequence>
<evidence type="ECO:0000313" key="17">
    <source>
        <dbReference type="Proteomes" id="UP000320333"/>
    </source>
</evidence>
<protein>
    <recommendedName>
        <fullName evidence="3">Cytochrome c oxidase assembly protein COX20, mitochondrial</fullName>
    </recommendedName>
</protein>
<proteinExistence type="inferred from homology"/>
<evidence type="ECO:0000256" key="12">
    <source>
        <dbReference type="ARBA" id="ARBA00023136"/>
    </source>
</evidence>
<dbReference type="InterPro" id="IPR022533">
    <property type="entry name" value="Cox20"/>
</dbReference>
<dbReference type="GO" id="GO:0003723">
    <property type="term" value="F:RNA binding"/>
    <property type="evidence" value="ECO:0007669"/>
    <property type="project" value="TreeGrafter"/>
</dbReference>
<keyword evidence="7" id="KW-0378">Hydrolase</keyword>
<dbReference type="GO" id="GO:0003968">
    <property type="term" value="F:RNA-directed RNA polymerase activity"/>
    <property type="evidence" value="ECO:0007669"/>
    <property type="project" value="InterPro"/>
</dbReference>
<dbReference type="PANTHER" id="PTHR18934:SF91">
    <property type="entry name" value="PRE-MRNA-SPLICING FACTOR ATP-DEPENDENT RNA HELICASE PRP16"/>
    <property type="match status" value="1"/>
</dbReference>
<evidence type="ECO:0000256" key="7">
    <source>
        <dbReference type="ARBA" id="ARBA00022801"/>
    </source>
</evidence>
<dbReference type="SMART" id="SM00490">
    <property type="entry name" value="HELICc"/>
    <property type="match status" value="1"/>
</dbReference>
<evidence type="ECO:0000256" key="10">
    <source>
        <dbReference type="ARBA" id="ARBA00022989"/>
    </source>
</evidence>
<comment type="caution">
    <text evidence="16">The sequence shown here is derived from an EMBL/GenBank/DDBJ whole genome shotgun (WGS) entry which is preliminary data.</text>
</comment>
<dbReference type="GO" id="GO:0016787">
    <property type="term" value="F:hydrolase activity"/>
    <property type="evidence" value="ECO:0007669"/>
    <property type="project" value="UniProtKB-KW"/>
</dbReference>